<dbReference type="AlphaFoldDB" id="A0A852RKF2"/>
<keyword evidence="3" id="KW-1185">Reference proteome</keyword>
<organism evidence="2 3">
    <name type="scientific">Nocardioides kongjuensis</name>
    <dbReference type="NCBI Taxonomy" id="349522"/>
    <lineage>
        <taxon>Bacteria</taxon>
        <taxon>Bacillati</taxon>
        <taxon>Actinomycetota</taxon>
        <taxon>Actinomycetes</taxon>
        <taxon>Propionibacteriales</taxon>
        <taxon>Nocardioidaceae</taxon>
        <taxon>Nocardioides</taxon>
    </lineage>
</organism>
<dbReference type="Pfam" id="PF06240">
    <property type="entry name" value="COXG"/>
    <property type="match status" value="1"/>
</dbReference>
<name>A0A852RKF2_9ACTN</name>
<dbReference type="InterPro" id="IPR023393">
    <property type="entry name" value="START-like_dom_sf"/>
</dbReference>
<dbReference type="Proteomes" id="UP000582231">
    <property type="component" value="Unassembled WGS sequence"/>
</dbReference>
<gene>
    <name evidence="2" type="ORF">BJ958_000876</name>
</gene>
<evidence type="ECO:0000313" key="3">
    <source>
        <dbReference type="Proteomes" id="UP000582231"/>
    </source>
</evidence>
<dbReference type="Gene3D" id="3.30.530.20">
    <property type="match status" value="1"/>
</dbReference>
<accession>A0A852RKF2</accession>
<proteinExistence type="predicted"/>
<dbReference type="CDD" id="cd07823">
    <property type="entry name" value="SRPBCC_5"/>
    <property type="match status" value="1"/>
</dbReference>
<protein>
    <submittedName>
        <fullName evidence="2">Carbon monoxide dehydrogenase subunit G</fullName>
    </submittedName>
</protein>
<evidence type="ECO:0000256" key="1">
    <source>
        <dbReference type="SAM" id="MobiDB-lite"/>
    </source>
</evidence>
<feature type="region of interest" description="Disordered" evidence="1">
    <location>
        <begin position="156"/>
        <end position="178"/>
    </location>
</feature>
<evidence type="ECO:0000313" key="2">
    <source>
        <dbReference type="EMBL" id="NYD29330.1"/>
    </source>
</evidence>
<reference evidence="2 3" key="1">
    <citation type="submission" date="2020-07" db="EMBL/GenBank/DDBJ databases">
        <title>Sequencing the genomes of 1000 actinobacteria strains.</title>
        <authorList>
            <person name="Klenk H.-P."/>
        </authorList>
    </citation>
    <scope>NUCLEOTIDE SEQUENCE [LARGE SCALE GENOMIC DNA]</scope>
    <source>
        <strain evidence="2 3">DSM 19082</strain>
    </source>
</reference>
<dbReference type="PANTHER" id="PTHR38588">
    <property type="entry name" value="BLL0334 PROTEIN"/>
    <property type="match status" value="1"/>
</dbReference>
<dbReference type="SUPFAM" id="SSF55961">
    <property type="entry name" value="Bet v1-like"/>
    <property type="match status" value="1"/>
</dbReference>
<dbReference type="InterPro" id="IPR010419">
    <property type="entry name" value="CO_DH_gsu"/>
</dbReference>
<dbReference type="RefSeq" id="WP_179725717.1">
    <property type="nucleotide sequence ID" value="NZ_BAABEF010000001.1"/>
</dbReference>
<dbReference type="EMBL" id="JACCBF010000001">
    <property type="protein sequence ID" value="NYD29330.1"/>
    <property type="molecule type" value="Genomic_DNA"/>
</dbReference>
<sequence length="232" mass="23730">MELVHDFTVPVPADQAFDLLVDVQRIAPCMPGAVITSVDGDSFEGGMKIKLGPISMTFRGDGELIEKDPEARRAVIRAQGRDAKGNGGAQATVTAALTEQGGTTGVHVVTDLNVTGKAAQFGGGVMKDVSNRMLAQFADNLSQMISAGATATPTPAITPAASSHATAGPTTAAATAPAFTPNDDGLDAMGLLLGSDAVKNVARPALVGLAGLVIGYLYGKNRVLERTVRRGC</sequence>
<comment type="caution">
    <text evidence="2">The sequence shown here is derived from an EMBL/GenBank/DDBJ whole genome shotgun (WGS) entry which is preliminary data.</text>
</comment>
<dbReference type="PANTHER" id="PTHR38588:SF1">
    <property type="entry name" value="BLL0334 PROTEIN"/>
    <property type="match status" value="1"/>
</dbReference>